<sequence>MILEIDSFGRGGGQIYRRIGRRGAGWSDPSSTDEASGAGVIAVVAVARWPLGVIVISGGSASIFEAEPPETAIKATRA</sequence>
<organism evidence="1 2">
    <name type="scientific">Pseudonocardia eucalypti</name>
    <dbReference type="NCBI Taxonomy" id="648755"/>
    <lineage>
        <taxon>Bacteria</taxon>
        <taxon>Bacillati</taxon>
        <taxon>Actinomycetota</taxon>
        <taxon>Actinomycetes</taxon>
        <taxon>Pseudonocardiales</taxon>
        <taxon>Pseudonocardiaceae</taxon>
        <taxon>Pseudonocardia</taxon>
    </lineage>
</organism>
<protein>
    <submittedName>
        <fullName evidence="1">Uncharacterized protein</fullName>
    </submittedName>
</protein>
<keyword evidence="2" id="KW-1185">Reference proteome</keyword>
<dbReference type="Proteomes" id="UP001428817">
    <property type="component" value="Unassembled WGS sequence"/>
</dbReference>
<proteinExistence type="predicted"/>
<evidence type="ECO:0000313" key="1">
    <source>
        <dbReference type="EMBL" id="GAA5176400.1"/>
    </source>
</evidence>
<dbReference type="EMBL" id="BAABJP010000068">
    <property type="protein sequence ID" value="GAA5176400.1"/>
    <property type="molecule type" value="Genomic_DNA"/>
</dbReference>
<accession>A0ABP9RFR9</accession>
<comment type="caution">
    <text evidence="1">The sequence shown here is derived from an EMBL/GenBank/DDBJ whole genome shotgun (WGS) entry which is preliminary data.</text>
</comment>
<evidence type="ECO:0000313" key="2">
    <source>
        <dbReference type="Proteomes" id="UP001428817"/>
    </source>
</evidence>
<gene>
    <name evidence="1" type="ORF">GCM10023321_84690</name>
</gene>
<name>A0ABP9RFR9_9PSEU</name>
<reference evidence="2" key="1">
    <citation type="journal article" date="2019" name="Int. J. Syst. Evol. Microbiol.">
        <title>The Global Catalogue of Microorganisms (GCM) 10K type strain sequencing project: providing services to taxonomists for standard genome sequencing and annotation.</title>
        <authorList>
            <consortium name="The Broad Institute Genomics Platform"/>
            <consortium name="The Broad Institute Genome Sequencing Center for Infectious Disease"/>
            <person name="Wu L."/>
            <person name="Ma J."/>
        </authorList>
    </citation>
    <scope>NUCLEOTIDE SEQUENCE [LARGE SCALE GENOMIC DNA]</scope>
    <source>
        <strain evidence="2">JCM 18303</strain>
    </source>
</reference>